<dbReference type="Proteomes" id="UP000078468">
    <property type="component" value="Chromosome"/>
</dbReference>
<organism evidence="1 2">
    <name type="scientific">Streptomyces parvulus</name>
    <dbReference type="NCBI Taxonomy" id="146923"/>
    <lineage>
        <taxon>Bacteria</taxon>
        <taxon>Bacillati</taxon>
        <taxon>Actinomycetota</taxon>
        <taxon>Actinomycetes</taxon>
        <taxon>Kitasatosporales</taxon>
        <taxon>Streptomycetaceae</taxon>
        <taxon>Streptomyces</taxon>
    </lineage>
</organism>
<dbReference type="EMBL" id="CP015866">
    <property type="protein sequence ID" value="ANJ05543.1"/>
    <property type="molecule type" value="Genomic_DNA"/>
</dbReference>
<sequence>MNGTAVRVLGAATAAYSAAIMIRPRCLGRPCGLTGPDGDVPTSTALLIRAVGARDLAVGTAMLLASGPSARRTATACRVAADLSDAALFGTLLPDAGRRPKIAGFAAAWGALCAAAAAAESRG</sequence>
<gene>
    <name evidence="1" type="ORF">Spa2297_00225</name>
</gene>
<evidence type="ECO:0000313" key="2">
    <source>
        <dbReference type="Proteomes" id="UP000078468"/>
    </source>
</evidence>
<name>A0A191US62_9ACTN</name>
<dbReference type="KEGG" id="spav:Spa2297_00225"/>
<accession>A0A191US62</accession>
<proteinExistence type="predicted"/>
<dbReference type="RefSeq" id="WP_064725914.1">
    <property type="nucleotide sequence ID" value="NZ_BMRX01000015.1"/>
</dbReference>
<dbReference type="GeneID" id="91303288"/>
<reference evidence="1 2" key="1">
    <citation type="submission" date="2016-05" db="EMBL/GenBank/DDBJ databases">
        <title>Non-Contiguous Finished Genome Sequence of Streptomyces parvulus 2297 Integrated Site-Specifically with Actinophage R4.</title>
        <authorList>
            <person name="Nishizawa T."/>
            <person name="Miura T."/>
            <person name="Harada C."/>
            <person name="Guo Y."/>
            <person name="Narisawa K."/>
            <person name="Ohta H."/>
            <person name="Takahashi H."/>
            <person name="Shirai M."/>
        </authorList>
    </citation>
    <scope>NUCLEOTIDE SEQUENCE [LARGE SCALE GENOMIC DNA]</scope>
    <source>
        <strain evidence="1 2">2297</strain>
    </source>
</reference>
<dbReference type="AlphaFoldDB" id="A0A191US62"/>
<protein>
    <submittedName>
        <fullName evidence="1">Uncharacterized protein</fullName>
    </submittedName>
</protein>
<evidence type="ECO:0000313" key="1">
    <source>
        <dbReference type="EMBL" id="ANJ05543.1"/>
    </source>
</evidence>